<evidence type="ECO:0000256" key="3">
    <source>
        <dbReference type="ARBA" id="ARBA00038157"/>
    </source>
</evidence>
<dbReference type="Gene3D" id="3.20.20.100">
    <property type="entry name" value="NADP-dependent oxidoreductase domain"/>
    <property type="match status" value="1"/>
</dbReference>
<evidence type="ECO:0000259" key="4">
    <source>
        <dbReference type="Pfam" id="PF00248"/>
    </source>
</evidence>
<feature type="domain" description="NADP-dependent oxidoreductase" evidence="4">
    <location>
        <begin position="18"/>
        <end position="287"/>
    </location>
</feature>
<organism evidence="5 6">
    <name type="scientific">Undibacterium piscinae</name>
    <dbReference type="NCBI Taxonomy" id="2495591"/>
    <lineage>
        <taxon>Bacteria</taxon>
        <taxon>Pseudomonadati</taxon>
        <taxon>Pseudomonadota</taxon>
        <taxon>Betaproteobacteria</taxon>
        <taxon>Burkholderiales</taxon>
        <taxon>Oxalobacteraceae</taxon>
        <taxon>Undibacterium</taxon>
    </lineage>
</organism>
<dbReference type="KEGG" id="upi:EJG51_015740"/>
<dbReference type="OrthoDB" id="9768793at2"/>
<keyword evidence="2" id="KW-0560">Oxidoreductase</keyword>
<dbReference type="InterPro" id="IPR020471">
    <property type="entry name" value="AKR"/>
</dbReference>
<dbReference type="PRINTS" id="PR00069">
    <property type="entry name" value="ALDKETRDTASE"/>
</dbReference>
<gene>
    <name evidence="5" type="ORF">EJG51_015740</name>
</gene>
<dbReference type="InterPro" id="IPR036812">
    <property type="entry name" value="NAD(P)_OxRdtase_dom_sf"/>
</dbReference>
<dbReference type="GO" id="GO:0016491">
    <property type="term" value="F:oxidoreductase activity"/>
    <property type="evidence" value="ECO:0007669"/>
    <property type="project" value="UniProtKB-KW"/>
</dbReference>
<dbReference type="GO" id="GO:0005829">
    <property type="term" value="C:cytosol"/>
    <property type="evidence" value="ECO:0007669"/>
    <property type="project" value="TreeGrafter"/>
</dbReference>
<reference evidence="5 6" key="1">
    <citation type="journal article" date="2019" name="Int. J. Syst. Evol. Microbiol.">
        <title>Undibacterium piscinae sp. nov., isolated from Korean shiner intestine.</title>
        <authorList>
            <person name="Lee S.Y."/>
            <person name="Kang W."/>
            <person name="Kim P.S."/>
            <person name="Kim H.S."/>
            <person name="Sung H."/>
            <person name="Shin N.R."/>
            <person name="Whon T.W."/>
            <person name="Yun J.H."/>
            <person name="Lee J.Y."/>
            <person name="Lee J.Y."/>
            <person name="Jung M.J."/>
            <person name="Jeong Y.S."/>
            <person name="Tak E.J."/>
            <person name="Han J.E."/>
            <person name="Hyun D.W."/>
            <person name="Kang M.S."/>
            <person name="Lee K.E."/>
            <person name="Lee B.H."/>
            <person name="Bae J.W."/>
        </authorList>
    </citation>
    <scope>NUCLEOTIDE SEQUENCE [LARGE SCALE GENOMIC DNA]</scope>
    <source>
        <strain evidence="5 6">S11R28</strain>
    </source>
</reference>
<evidence type="ECO:0000313" key="5">
    <source>
        <dbReference type="EMBL" id="QJQ07042.1"/>
    </source>
</evidence>
<dbReference type="InterPro" id="IPR050523">
    <property type="entry name" value="AKR_Detox_Biosynth"/>
</dbReference>
<dbReference type="PANTHER" id="PTHR43364">
    <property type="entry name" value="NADH-SPECIFIC METHYLGLYOXAL REDUCTASE-RELATED"/>
    <property type="match status" value="1"/>
</dbReference>
<sequence>MQTASLQIAPQGPHFSRVVLGLWRLADWSMSPQQRLAFLEQALDLGITTIDQADIYGDYQSEALLGEALALAPQLRQRLQLVTKCGIKLLSSHRPAHQIQHYDTSRAHIIASAENSLRSMGIDEIDLLLIHRPDPLMDADEIAEAFQILQQTGKVRHFGVSNFSPAQFELLAARFPLVTNQIELSLLHMTPLQDGSLDQCQRLRIAPMIWSALAGGRLMNDTSERGLRVRQALEVVASELDVAPGSVALAWILQHPAKPLVLTGSGRIAALREAVAATGITLSREQWFALWCASSGHSVD</sequence>
<dbReference type="InterPro" id="IPR023210">
    <property type="entry name" value="NADP_OxRdtase_dom"/>
</dbReference>
<dbReference type="FunFam" id="3.20.20.100:FF:000008">
    <property type="entry name" value="Aldo/keto reductase family oxidoreductase"/>
    <property type="match status" value="1"/>
</dbReference>
<proteinExistence type="inferred from homology"/>
<evidence type="ECO:0000313" key="6">
    <source>
        <dbReference type="Proteomes" id="UP000274350"/>
    </source>
</evidence>
<accession>A0A6M4A6P6</accession>
<keyword evidence="1" id="KW-0521">NADP</keyword>
<name>A0A6M4A6P6_9BURK</name>
<dbReference type="PANTHER" id="PTHR43364:SF1">
    <property type="entry name" value="OXIDOREDUCTASE YDHF"/>
    <property type="match status" value="1"/>
</dbReference>
<protein>
    <submittedName>
        <fullName evidence="5">Oxidoreductase</fullName>
    </submittedName>
</protein>
<dbReference type="CDD" id="cd19092">
    <property type="entry name" value="AKR_BsYcsN_EcYdhF-like"/>
    <property type="match status" value="1"/>
</dbReference>
<dbReference type="EMBL" id="CP051152">
    <property type="protein sequence ID" value="QJQ07042.1"/>
    <property type="molecule type" value="Genomic_DNA"/>
</dbReference>
<evidence type="ECO:0000256" key="1">
    <source>
        <dbReference type="ARBA" id="ARBA00022857"/>
    </source>
</evidence>
<keyword evidence="6" id="KW-1185">Reference proteome</keyword>
<dbReference type="AlphaFoldDB" id="A0A6M4A6P6"/>
<dbReference type="Pfam" id="PF00248">
    <property type="entry name" value="Aldo_ket_red"/>
    <property type="match status" value="1"/>
</dbReference>
<evidence type="ECO:0000256" key="2">
    <source>
        <dbReference type="ARBA" id="ARBA00023002"/>
    </source>
</evidence>
<dbReference type="SUPFAM" id="SSF51430">
    <property type="entry name" value="NAD(P)-linked oxidoreductase"/>
    <property type="match status" value="1"/>
</dbReference>
<dbReference type="Proteomes" id="UP000274350">
    <property type="component" value="Chromosome"/>
</dbReference>
<comment type="similarity">
    <text evidence="3">Belongs to the aldo/keto reductase family. Aldo/keto reductase 2 subfamily.</text>
</comment>